<dbReference type="EMBL" id="PEZZ01000003">
    <property type="protein sequence ID" value="PIS05562.1"/>
    <property type="molecule type" value="Genomic_DNA"/>
</dbReference>
<accession>A0A2H0W2G6</accession>
<reference evidence="3" key="1">
    <citation type="submission" date="2017-09" db="EMBL/GenBank/DDBJ databases">
        <title>Depth-based differentiation of microbial function through sediment-hosted aquifers and enrichment of novel symbionts in the deep terrestrial subsurface.</title>
        <authorList>
            <person name="Probst A.J."/>
            <person name="Ladd B."/>
            <person name="Jarett J.K."/>
            <person name="Geller-Mcgrath D.E."/>
            <person name="Sieber C.M.K."/>
            <person name="Emerson J.B."/>
            <person name="Anantharaman K."/>
            <person name="Thomas B.C."/>
            <person name="Malmstrom R."/>
            <person name="Stieglmeier M."/>
            <person name="Klingl A."/>
            <person name="Woyke T."/>
            <person name="Ryan C.M."/>
            <person name="Banfield J.F."/>
        </authorList>
    </citation>
    <scope>NUCLEOTIDE SEQUENCE [LARGE SCALE GENOMIC DNA]</scope>
</reference>
<evidence type="ECO:0000256" key="1">
    <source>
        <dbReference type="SAM" id="Phobius"/>
    </source>
</evidence>
<name>A0A2H0W2G6_9BACT</name>
<evidence type="ECO:0000313" key="2">
    <source>
        <dbReference type="EMBL" id="PIS05562.1"/>
    </source>
</evidence>
<protein>
    <recommendedName>
        <fullName evidence="4">DUF916 domain-containing protein</fullName>
    </recommendedName>
</protein>
<proteinExistence type="predicted"/>
<feature type="transmembrane region" description="Helical" evidence="1">
    <location>
        <begin position="290"/>
        <end position="309"/>
    </location>
</feature>
<evidence type="ECO:0000313" key="3">
    <source>
        <dbReference type="Proteomes" id="UP000230935"/>
    </source>
</evidence>
<comment type="caution">
    <text evidence="2">The sequence shown here is derived from an EMBL/GenBank/DDBJ whole genome shotgun (WGS) entry which is preliminary data.</text>
</comment>
<sequence>MRNWNIFLGLAFIMLIFWLPQAVLAITIQPVRAHVPIEPGESKSFSFNVINETDGTLFLQSDVKSFLPADEFGNAKVDYDSREPWHDWFTVRNPNVALPAKQGFPAIVDITVPDNAAPGGYYAAILWGESPGAGNFGVKGNIAFLVMLEVGGDLIEDGEFVGVSYQGSRGHLTSFPTTFNVHVKNTGNTHLQPSGNIKITNRFNWPVAKLHINSAGGFILPNSSRVFSVGWENPLLLLNDLATGEVSLAQALSQLRALFIAGDYTATINLNLTDAISISEQINFKVQTRYPYLIVGLVVFLILLTVKVTQDKKRSKSRHGK</sequence>
<gene>
    <name evidence="2" type="ORF">COT81_00495</name>
</gene>
<dbReference type="AlphaFoldDB" id="A0A2H0W2G6"/>
<keyword evidence="1" id="KW-0472">Membrane</keyword>
<keyword evidence="1" id="KW-0812">Transmembrane</keyword>
<evidence type="ECO:0008006" key="4">
    <source>
        <dbReference type="Google" id="ProtNLM"/>
    </source>
</evidence>
<organism evidence="2 3">
    <name type="scientific">Candidatus Buchananbacteria bacterium CG10_big_fil_rev_8_21_14_0_10_42_9</name>
    <dbReference type="NCBI Taxonomy" id="1974526"/>
    <lineage>
        <taxon>Bacteria</taxon>
        <taxon>Candidatus Buchananiibacteriota</taxon>
    </lineage>
</organism>
<keyword evidence="1" id="KW-1133">Transmembrane helix</keyword>
<dbReference type="Proteomes" id="UP000230935">
    <property type="component" value="Unassembled WGS sequence"/>
</dbReference>